<protein>
    <recommendedName>
        <fullName evidence="4">Aminotransferase</fullName>
        <ecNumber evidence="4">2.6.1.-</ecNumber>
    </recommendedName>
</protein>
<evidence type="ECO:0000256" key="2">
    <source>
        <dbReference type="ARBA" id="ARBA00022576"/>
    </source>
</evidence>
<dbReference type="Pfam" id="PF00155">
    <property type="entry name" value="Aminotran_1_2"/>
    <property type="match status" value="1"/>
</dbReference>
<keyword evidence="7" id="KW-1185">Reference proteome</keyword>
<keyword evidence="2 4" id="KW-0032">Aminotransferase</keyword>
<dbReference type="InterPro" id="IPR015421">
    <property type="entry name" value="PyrdxlP-dep_Trfase_major"/>
</dbReference>
<dbReference type="Gene3D" id="3.40.640.10">
    <property type="entry name" value="Type I PLP-dependent aspartate aminotransferase-like (Major domain)"/>
    <property type="match status" value="1"/>
</dbReference>
<evidence type="ECO:0000256" key="4">
    <source>
        <dbReference type="RuleBase" id="RU000481"/>
    </source>
</evidence>
<gene>
    <name evidence="6" type="ORF">HNR36_002562</name>
</gene>
<organism evidence="6 7">
    <name type="scientific">Ureibacillus thermosphaericus</name>
    <dbReference type="NCBI Taxonomy" id="51173"/>
    <lineage>
        <taxon>Bacteria</taxon>
        <taxon>Bacillati</taxon>
        <taxon>Bacillota</taxon>
        <taxon>Bacilli</taxon>
        <taxon>Bacillales</taxon>
        <taxon>Caryophanaceae</taxon>
        <taxon>Ureibacillus</taxon>
    </lineage>
</organism>
<dbReference type="CDD" id="cd00609">
    <property type="entry name" value="AAT_like"/>
    <property type="match status" value="1"/>
</dbReference>
<evidence type="ECO:0000256" key="3">
    <source>
        <dbReference type="ARBA" id="ARBA00022679"/>
    </source>
</evidence>
<comment type="similarity">
    <text evidence="4">Belongs to the class-I pyridoxal-phosphate-dependent aminotransferase family.</text>
</comment>
<dbReference type="InterPro" id="IPR015422">
    <property type="entry name" value="PyrdxlP-dep_Trfase_small"/>
</dbReference>
<dbReference type="SUPFAM" id="SSF53383">
    <property type="entry name" value="PLP-dependent transferases"/>
    <property type="match status" value="1"/>
</dbReference>
<evidence type="ECO:0000313" key="6">
    <source>
        <dbReference type="EMBL" id="MBB5150162.1"/>
    </source>
</evidence>
<dbReference type="RefSeq" id="WP_016839416.1">
    <property type="nucleotide sequence ID" value="NZ_JAAXPW010000023.1"/>
</dbReference>
<dbReference type="Gene3D" id="3.90.1150.10">
    <property type="entry name" value="Aspartate Aminotransferase, domain 1"/>
    <property type="match status" value="1"/>
</dbReference>
<dbReference type="GO" id="GO:0030170">
    <property type="term" value="F:pyridoxal phosphate binding"/>
    <property type="evidence" value="ECO:0007669"/>
    <property type="project" value="InterPro"/>
</dbReference>
<feature type="domain" description="Aminotransferase class I/classII large" evidence="5">
    <location>
        <begin position="48"/>
        <end position="385"/>
    </location>
</feature>
<dbReference type="InterPro" id="IPR004839">
    <property type="entry name" value="Aminotransferase_I/II_large"/>
</dbReference>
<dbReference type="PANTHER" id="PTHR42832">
    <property type="entry name" value="AMINO ACID AMINOTRANSFERASE"/>
    <property type="match status" value="1"/>
</dbReference>
<accession>A0A840PZU9</accession>
<evidence type="ECO:0000259" key="5">
    <source>
        <dbReference type="Pfam" id="PF00155"/>
    </source>
</evidence>
<keyword evidence="3 4" id="KW-0808">Transferase</keyword>
<comment type="caution">
    <text evidence="6">The sequence shown here is derived from an EMBL/GenBank/DDBJ whole genome shotgun (WGS) entry which is preliminary data.</text>
</comment>
<dbReference type="InterPro" id="IPR015424">
    <property type="entry name" value="PyrdxlP-dep_Trfase"/>
</dbReference>
<name>A0A840PZU9_URETH</name>
<dbReference type="InterPro" id="IPR004838">
    <property type="entry name" value="NHTrfase_class1_PyrdxlP-BS"/>
</dbReference>
<dbReference type="EC" id="2.6.1.-" evidence="4"/>
<dbReference type="Proteomes" id="UP000557217">
    <property type="component" value="Unassembled WGS sequence"/>
</dbReference>
<evidence type="ECO:0000256" key="1">
    <source>
        <dbReference type="ARBA" id="ARBA00001933"/>
    </source>
</evidence>
<dbReference type="InterPro" id="IPR050881">
    <property type="entry name" value="LL-DAP_aminotransferase"/>
</dbReference>
<dbReference type="NCBIfam" id="NF004937">
    <property type="entry name" value="PRK06290.1"/>
    <property type="match status" value="1"/>
</dbReference>
<reference evidence="6 7" key="1">
    <citation type="submission" date="2020-08" db="EMBL/GenBank/DDBJ databases">
        <title>Genomic Encyclopedia of Type Strains, Phase IV (KMG-IV): sequencing the most valuable type-strain genomes for metagenomic binning, comparative biology and taxonomic classification.</title>
        <authorList>
            <person name="Goeker M."/>
        </authorList>
    </citation>
    <scope>NUCLEOTIDE SEQUENCE [LARGE SCALE GENOMIC DNA]</scope>
    <source>
        <strain evidence="6 7">DSM 10633</strain>
    </source>
</reference>
<dbReference type="PROSITE" id="PS00105">
    <property type="entry name" value="AA_TRANSFER_CLASS_1"/>
    <property type="match status" value="1"/>
</dbReference>
<evidence type="ECO:0000313" key="7">
    <source>
        <dbReference type="Proteomes" id="UP000557217"/>
    </source>
</evidence>
<proteinExistence type="inferred from homology"/>
<dbReference type="EMBL" id="JACHGZ010000040">
    <property type="protein sequence ID" value="MBB5150162.1"/>
    <property type="molecule type" value="Genomic_DNA"/>
</dbReference>
<dbReference type="AlphaFoldDB" id="A0A840PZU9"/>
<dbReference type="PANTHER" id="PTHR42832:SF3">
    <property type="entry name" value="L-GLUTAMINE--4-(METHYLSULFANYL)-2-OXOBUTANOATE AMINOTRANSFERASE"/>
    <property type="match status" value="1"/>
</dbReference>
<dbReference type="GO" id="GO:0008483">
    <property type="term" value="F:transaminase activity"/>
    <property type="evidence" value="ECO:0007669"/>
    <property type="project" value="UniProtKB-KW"/>
</dbReference>
<sequence>MQTEDYIQQLFADRIGGPSFGLKEEIFKFEKIKRAKRIAIKEKPDMALIDLGVGEPDAMADKRVVEKLFEEALKPENRFYSDNGIHEFKVAASRYMSEVFGVNGLDPETEINHVIGSKSGLSLLPAAFINPGDITLMPSPCYPVLGTYTKYYGGEVVYLPLLKENNFLPRLDQIDQEVLKKAKLLYLNYPNNPTGAVATKQFFEEVIEFAKSNQLIVVHDAAYAALMFDGEKPLSFLSVPGAKEIGVEIHSLSKSFNMTGWRIGFIAGNAKLIKAFQTVKDNSDSGQFIPIQKAASYALSHPEITEQTANKYSRRHELLVNILRGCGFQVEKPKGSFYLYAEAPIGVKDGPSFQTAEDFSQYLIREHLISTVPWDDAGSFVRFSVTFEANSEEEEQQVMKEIERRLKGVQFIFKGR</sequence>
<comment type="cofactor">
    <cofactor evidence="1 4">
        <name>pyridoxal 5'-phosphate</name>
        <dbReference type="ChEBI" id="CHEBI:597326"/>
    </cofactor>
</comment>